<evidence type="ECO:0000313" key="4">
    <source>
        <dbReference type="Proteomes" id="UP000515158"/>
    </source>
</evidence>
<dbReference type="InterPro" id="IPR051697">
    <property type="entry name" value="Patched_domain-protein"/>
</dbReference>
<dbReference type="AlphaFoldDB" id="A0A6P8ZRB6"/>
<feature type="transmembrane region" description="Helical" evidence="2">
    <location>
        <begin position="385"/>
        <end position="410"/>
    </location>
</feature>
<gene>
    <name evidence="5" type="primary">LOC117649049</name>
</gene>
<evidence type="ECO:0000259" key="3">
    <source>
        <dbReference type="PROSITE" id="PS50156"/>
    </source>
</evidence>
<dbReference type="KEGG" id="tpal:117649049"/>
<protein>
    <submittedName>
        <fullName evidence="5">Protein patched homolog 2-like isoform X1</fullName>
    </submittedName>
</protein>
<dbReference type="InParanoid" id="A0A6P8ZRB6"/>
<feature type="transmembrane region" description="Helical" evidence="2">
    <location>
        <begin position="783"/>
        <end position="816"/>
    </location>
</feature>
<feature type="transmembrane region" description="Helical" evidence="2">
    <location>
        <begin position="422"/>
        <end position="442"/>
    </location>
</feature>
<dbReference type="GO" id="GO:0016020">
    <property type="term" value="C:membrane"/>
    <property type="evidence" value="ECO:0007669"/>
    <property type="project" value="TreeGrafter"/>
</dbReference>
<keyword evidence="2" id="KW-1133">Transmembrane helix</keyword>
<feature type="transmembrane region" description="Helical" evidence="2">
    <location>
        <begin position="905"/>
        <end position="928"/>
    </location>
</feature>
<feature type="domain" description="SSD" evidence="3">
    <location>
        <begin position="356"/>
        <end position="516"/>
    </location>
</feature>
<feature type="transmembrane region" description="Helical" evidence="2">
    <location>
        <begin position="462"/>
        <end position="479"/>
    </location>
</feature>
<sequence length="960" mass="107395">MEQEPRKASHDKKCQQKCTYRYIAYIEETFHNHGERVAQNPRMCILIAFLSVLAMVAGFLCFRQERNPLRLWIPEDSHFYTDTNWLMAEYGEGLRLQTVLITAPDVLQPNVMQQLLKIHELLVNPIGPTTAWEDICFKVPIIGFNVEESRIRREVEGSRLSDEINTSFNEAFFKEGANPSVSGPPNIQQMMTDETFDPSILLGTTLYCSIVKNMELGCLQQNLLDLWRFSETKMRNLTKAKMISDLNSTIFSPTLGHPISYKSLLGGITYDENGVIISAKALMTLYAVHVNFSTVNMDEVGNQGGTADWANGPGLEWESYFLKIMHKVAANSTGMEIFYEAGRSFGDISASGMFQDMDKIFIGVILMLVYIQVQQTNRSWVETRMIPSMVGLLCVGLAFVSSCGLCSLVGIPYGPVHTSLPFLLLGIGVDDMFVILNCWNSLPNQDKILPIPQRMGVAMRHAGLSISITSVTDFVAFLIGSTTILPSLRSFCLYAGVGVLITFILQSTLFVAALALDQTRLEAGRNCVIPCVRHTPPKLHDVEYFSQCSYGLNFIYSNVIMTKFGKIFVILVTVVFVSASVIGNLRIKQEFKPEWFLDNESHLYKFLEKRNEFFPDFGNSAGIYMGQLHYNEELKKIGLLVEQLKNHSDILMNVEDWWSGFQRYVKFHFRKDIESEVLSDSDFNQYISQYLFSPSGARFQKNFRFSEPLECGKPASNITVASIDFFFRKFESSEQSVPAMNAVKFLVVNANFTSGDRFATVWAKVFANWVTDEVIAFELVRNIVLAILAVAVTTFILLGSIYASALVLSCVILTLVNTIGYMYFWGLTIDLVSSIALVLAVGLCVDFAAHIAYAFMGVKGPRNERAMFAVSYIGGAVLHGGATTLLALSVLVFSNSYIFTAFFKVFLLVIVLGLFHGIVFLPVVLSVIGPKPYPNAKQLQCNIVNDQALEPVNEGLSFIS</sequence>
<dbReference type="InterPro" id="IPR053958">
    <property type="entry name" value="HMGCR/SNAP/NPC1-like_SSD"/>
</dbReference>
<name>A0A6P8ZRB6_THRPL</name>
<keyword evidence="2" id="KW-0812">Transmembrane</keyword>
<dbReference type="InterPro" id="IPR000731">
    <property type="entry name" value="SSD"/>
</dbReference>
<accession>A0A6P8ZRB6</accession>
<reference evidence="5" key="1">
    <citation type="submission" date="2025-08" db="UniProtKB">
        <authorList>
            <consortium name="RefSeq"/>
        </authorList>
    </citation>
    <scope>IDENTIFICATION</scope>
    <source>
        <tissue evidence="5">Total insect</tissue>
    </source>
</reference>
<dbReference type="Pfam" id="PF12349">
    <property type="entry name" value="Sterol-sensing"/>
    <property type="match status" value="1"/>
</dbReference>
<feature type="transmembrane region" description="Helical" evidence="2">
    <location>
        <begin position="491"/>
        <end position="516"/>
    </location>
</feature>
<proteinExistence type="inferred from homology"/>
<dbReference type="PROSITE" id="PS50156">
    <property type="entry name" value="SSD"/>
    <property type="match status" value="1"/>
</dbReference>
<evidence type="ECO:0000256" key="1">
    <source>
        <dbReference type="ARBA" id="ARBA00005585"/>
    </source>
</evidence>
<feature type="transmembrane region" description="Helical" evidence="2">
    <location>
        <begin position="45"/>
        <end position="62"/>
    </location>
</feature>
<dbReference type="Gene3D" id="1.20.1640.10">
    <property type="entry name" value="Multidrug efflux transporter AcrB transmembrane domain"/>
    <property type="match status" value="2"/>
</dbReference>
<dbReference type="RefSeq" id="XP_034247319.1">
    <property type="nucleotide sequence ID" value="XM_034391428.1"/>
</dbReference>
<evidence type="ECO:0000313" key="5">
    <source>
        <dbReference type="RefSeq" id="XP_034247319.1"/>
    </source>
</evidence>
<comment type="similarity">
    <text evidence="1">Belongs to the patched family.</text>
</comment>
<dbReference type="Proteomes" id="UP000515158">
    <property type="component" value="Unplaced"/>
</dbReference>
<dbReference type="OrthoDB" id="6510177at2759"/>
<dbReference type="SUPFAM" id="SSF82866">
    <property type="entry name" value="Multidrug efflux transporter AcrB transmembrane domain"/>
    <property type="match status" value="2"/>
</dbReference>
<dbReference type="GeneID" id="117649049"/>
<feature type="transmembrane region" description="Helical" evidence="2">
    <location>
        <begin position="867"/>
        <end position="893"/>
    </location>
</feature>
<feature type="transmembrane region" description="Helical" evidence="2">
    <location>
        <begin position="822"/>
        <end position="855"/>
    </location>
</feature>
<dbReference type="PANTHER" id="PTHR10796">
    <property type="entry name" value="PATCHED-RELATED"/>
    <property type="match status" value="1"/>
</dbReference>
<organism evidence="5">
    <name type="scientific">Thrips palmi</name>
    <name type="common">Melon thrips</name>
    <dbReference type="NCBI Taxonomy" id="161013"/>
    <lineage>
        <taxon>Eukaryota</taxon>
        <taxon>Metazoa</taxon>
        <taxon>Ecdysozoa</taxon>
        <taxon>Arthropoda</taxon>
        <taxon>Hexapoda</taxon>
        <taxon>Insecta</taxon>
        <taxon>Pterygota</taxon>
        <taxon>Neoptera</taxon>
        <taxon>Paraneoptera</taxon>
        <taxon>Thysanoptera</taxon>
        <taxon>Terebrantia</taxon>
        <taxon>Thripoidea</taxon>
        <taxon>Thripidae</taxon>
        <taxon>Thrips</taxon>
    </lineage>
</organism>
<feature type="transmembrane region" description="Helical" evidence="2">
    <location>
        <begin position="567"/>
        <end position="587"/>
    </location>
</feature>
<evidence type="ECO:0000256" key="2">
    <source>
        <dbReference type="SAM" id="Phobius"/>
    </source>
</evidence>
<keyword evidence="4" id="KW-1185">Reference proteome</keyword>
<feature type="transmembrane region" description="Helical" evidence="2">
    <location>
        <begin position="357"/>
        <end position="373"/>
    </location>
</feature>
<keyword evidence="2" id="KW-0472">Membrane</keyword>
<dbReference type="PANTHER" id="PTHR10796:SF130">
    <property type="entry name" value="PATCHED DOMAIN-CONTAINING PROTEIN 3-LIKE PROTEIN"/>
    <property type="match status" value="1"/>
</dbReference>